<gene>
    <name evidence="3" type="primary">LOC102803263</name>
</gene>
<evidence type="ECO:0000313" key="2">
    <source>
        <dbReference type="Proteomes" id="UP000694865"/>
    </source>
</evidence>
<protein>
    <submittedName>
        <fullName evidence="3">Protein CMSS1-like</fullName>
    </submittedName>
</protein>
<keyword evidence="2" id="KW-1185">Reference proteome</keyword>
<name>A0ABM0MFT4_SACKO</name>
<dbReference type="RefSeq" id="XP_006818875.1">
    <property type="nucleotide sequence ID" value="XM_006818812.1"/>
</dbReference>
<reference evidence="3" key="1">
    <citation type="submission" date="2025-08" db="UniProtKB">
        <authorList>
            <consortium name="RefSeq"/>
        </authorList>
    </citation>
    <scope>IDENTIFICATION</scope>
    <source>
        <tissue evidence="3">Testes</tissue>
    </source>
</reference>
<evidence type="ECO:0000313" key="3">
    <source>
        <dbReference type="RefSeq" id="XP_006818875.1"/>
    </source>
</evidence>
<dbReference type="GeneID" id="102803263"/>
<dbReference type="Proteomes" id="UP000694865">
    <property type="component" value="Unplaced"/>
</dbReference>
<sequence length="89" mass="10389">MADDLDDEWWMPKENSDNSDSEIKKTGKNVQIKNTKKRKSVPEKTQPVIQKKRKRRKITDALQRKKPCAADADDFNKILNKEVENQDCS</sequence>
<evidence type="ECO:0000256" key="1">
    <source>
        <dbReference type="SAM" id="MobiDB-lite"/>
    </source>
</evidence>
<accession>A0ABM0MFT4</accession>
<proteinExistence type="predicted"/>
<feature type="region of interest" description="Disordered" evidence="1">
    <location>
        <begin position="1"/>
        <end position="64"/>
    </location>
</feature>
<organism evidence="2 3">
    <name type="scientific">Saccoglossus kowalevskii</name>
    <name type="common">Acorn worm</name>
    <dbReference type="NCBI Taxonomy" id="10224"/>
    <lineage>
        <taxon>Eukaryota</taxon>
        <taxon>Metazoa</taxon>
        <taxon>Hemichordata</taxon>
        <taxon>Enteropneusta</taxon>
        <taxon>Harrimaniidae</taxon>
        <taxon>Saccoglossus</taxon>
    </lineage>
</organism>
<feature type="compositionally biased region" description="Basic and acidic residues" evidence="1">
    <location>
        <begin position="10"/>
        <end position="25"/>
    </location>
</feature>